<protein>
    <submittedName>
        <fullName evidence="1">Uncharacterized protein</fullName>
    </submittedName>
</protein>
<sequence>MVEAGLLYPIPGVSKLHSRRGLDIKIQKKTRSSGWTVLALVSTVNGICNSLIPPTWLVVYPVLLLAARLAPRNMTISSGKVATSKKRDCGTLAGHFCTMQAIIMALQQRVWEYFFWTVDIWVP</sequence>
<organism evidence="1 2">
    <name type="scientific">Arthroderma otae (strain ATCC MYA-4605 / CBS 113480)</name>
    <name type="common">Microsporum canis</name>
    <dbReference type="NCBI Taxonomy" id="554155"/>
    <lineage>
        <taxon>Eukaryota</taxon>
        <taxon>Fungi</taxon>
        <taxon>Dikarya</taxon>
        <taxon>Ascomycota</taxon>
        <taxon>Pezizomycotina</taxon>
        <taxon>Eurotiomycetes</taxon>
        <taxon>Eurotiomycetidae</taxon>
        <taxon>Onygenales</taxon>
        <taxon>Arthrodermataceae</taxon>
        <taxon>Microsporum</taxon>
    </lineage>
</organism>
<reference evidence="2" key="1">
    <citation type="journal article" date="2012" name="MBio">
        <title>Comparative genome analysis of Trichophyton rubrum and related dermatophytes reveals candidate genes involved in infection.</title>
        <authorList>
            <person name="Martinez D.A."/>
            <person name="Oliver B.G."/>
            <person name="Graeser Y."/>
            <person name="Goldberg J.M."/>
            <person name="Li W."/>
            <person name="Martinez-Rossi N.M."/>
            <person name="Monod M."/>
            <person name="Shelest E."/>
            <person name="Barton R.C."/>
            <person name="Birch E."/>
            <person name="Brakhage A.A."/>
            <person name="Chen Z."/>
            <person name="Gurr S.J."/>
            <person name="Heiman D."/>
            <person name="Heitman J."/>
            <person name="Kosti I."/>
            <person name="Rossi A."/>
            <person name="Saif S."/>
            <person name="Samalova M."/>
            <person name="Saunders C.W."/>
            <person name="Shea T."/>
            <person name="Summerbell R.C."/>
            <person name="Xu J."/>
            <person name="Young S."/>
            <person name="Zeng Q."/>
            <person name="Birren B.W."/>
            <person name="Cuomo C.A."/>
            <person name="White T.C."/>
        </authorList>
    </citation>
    <scope>NUCLEOTIDE SEQUENCE [LARGE SCALE GENOMIC DNA]</scope>
    <source>
        <strain evidence="2">ATCC MYA-4605 / CBS 113480</strain>
    </source>
</reference>
<dbReference type="VEuPathDB" id="FungiDB:MCYG_04970"/>
<evidence type="ECO:0000313" key="1">
    <source>
        <dbReference type="EMBL" id="EEQ32151.1"/>
    </source>
</evidence>
<gene>
    <name evidence="1" type="ORF">MCYG_04970</name>
</gene>
<dbReference type="GeneID" id="9223839"/>
<dbReference type="EMBL" id="DS995704">
    <property type="protein sequence ID" value="EEQ32151.1"/>
    <property type="molecule type" value="Genomic_DNA"/>
</dbReference>
<dbReference type="AlphaFoldDB" id="C5FQJ8"/>
<proteinExistence type="predicted"/>
<accession>C5FQJ8</accession>
<dbReference type="RefSeq" id="XP_002847233.1">
    <property type="nucleotide sequence ID" value="XM_002847187.1"/>
</dbReference>
<evidence type="ECO:0000313" key="2">
    <source>
        <dbReference type="Proteomes" id="UP000002035"/>
    </source>
</evidence>
<dbReference type="Proteomes" id="UP000002035">
    <property type="component" value="Unassembled WGS sequence"/>
</dbReference>
<keyword evidence="2" id="KW-1185">Reference proteome</keyword>
<name>C5FQJ8_ARTOC</name>
<dbReference type="HOGENOM" id="CLU_2014729_0_0_1"/>